<proteinExistence type="predicted"/>
<dbReference type="GO" id="GO:0044550">
    <property type="term" value="P:secondary metabolite biosynthetic process"/>
    <property type="evidence" value="ECO:0007669"/>
    <property type="project" value="TreeGrafter"/>
</dbReference>
<accession>A0A8H6FGU3</accession>
<organism evidence="5 6">
    <name type="scientific">Letharia columbiana</name>
    <dbReference type="NCBI Taxonomy" id="112416"/>
    <lineage>
        <taxon>Eukaryota</taxon>
        <taxon>Fungi</taxon>
        <taxon>Dikarya</taxon>
        <taxon>Ascomycota</taxon>
        <taxon>Pezizomycotina</taxon>
        <taxon>Lecanoromycetes</taxon>
        <taxon>OSLEUM clade</taxon>
        <taxon>Lecanoromycetidae</taxon>
        <taxon>Lecanorales</taxon>
        <taxon>Lecanorineae</taxon>
        <taxon>Parmeliaceae</taxon>
        <taxon>Letharia</taxon>
    </lineage>
</organism>
<dbReference type="PANTHER" id="PTHR45527">
    <property type="entry name" value="NONRIBOSOMAL PEPTIDE SYNTHETASE"/>
    <property type="match status" value="1"/>
</dbReference>
<dbReference type="PANTHER" id="PTHR45527:SF1">
    <property type="entry name" value="FATTY ACID SYNTHASE"/>
    <property type="match status" value="1"/>
</dbReference>
<keyword evidence="2" id="KW-0597">Phosphoprotein</keyword>
<dbReference type="AlphaFoldDB" id="A0A8H6FGU3"/>
<dbReference type="PROSITE" id="PS00455">
    <property type="entry name" value="AMP_BINDING"/>
    <property type="match status" value="1"/>
</dbReference>
<evidence type="ECO:0000313" key="6">
    <source>
        <dbReference type="Proteomes" id="UP000578531"/>
    </source>
</evidence>
<dbReference type="GeneID" id="59293782"/>
<keyword evidence="3" id="KW-0436">Ligase</keyword>
<dbReference type="SUPFAM" id="SSF56801">
    <property type="entry name" value="Acetyl-CoA synthetase-like"/>
    <property type="match status" value="1"/>
</dbReference>
<dbReference type="InterPro" id="IPR000873">
    <property type="entry name" value="AMP-dep_synth/lig_dom"/>
</dbReference>
<keyword evidence="1" id="KW-0596">Phosphopantetheine</keyword>
<protein>
    <recommendedName>
        <fullName evidence="4">AMP-dependent synthetase/ligase domain-containing protein</fullName>
    </recommendedName>
</protein>
<evidence type="ECO:0000313" key="5">
    <source>
        <dbReference type="EMBL" id="KAF6227616.1"/>
    </source>
</evidence>
<dbReference type="GO" id="GO:0031177">
    <property type="term" value="F:phosphopantetheine binding"/>
    <property type="evidence" value="ECO:0007669"/>
    <property type="project" value="TreeGrafter"/>
</dbReference>
<dbReference type="FunFam" id="3.40.50.980:FF:000001">
    <property type="entry name" value="Non-ribosomal peptide synthetase"/>
    <property type="match status" value="1"/>
</dbReference>
<dbReference type="Gene3D" id="3.40.50.12780">
    <property type="entry name" value="N-terminal domain of ligase-like"/>
    <property type="match status" value="1"/>
</dbReference>
<dbReference type="Proteomes" id="UP000578531">
    <property type="component" value="Unassembled WGS sequence"/>
</dbReference>
<dbReference type="GO" id="GO:0005737">
    <property type="term" value="C:cytoplasm"/>
    <property type="evidence" value="ECO:0007669"/>
    <property type="project" value="TreeGrafter"/>
</dbReference>
<evidence type="ECO:0000256" key="1">
    <source>
        <dbReference type="ARBA" id="ARBA00022450"/>
    </source>
</evidence>
<evidence type="ECO:0000259" key="4">
    <source>
        <dbReference type="Pfam" id="PF00501"/>
    </source>
</evidence>
<sequence length="197" mass="21293">MGLVEAAPDEVANEASSADLEQIRKWNQFVPPAIEACVHHLIEEKVRDQPNAEAVRSREGALTYGDLDSYANGLASHLVHHGIKPEDIIPVCFEKSMWTVVAMLAVLKAGAAFVPIPCSPVQRVKTILSLIRPSVILTSTQQAAVFANMSEHVIVVGQTCCDEIGAAKREPLRVDVRPNNLAYILFTSGSTGIPKVS</sequence>
<name>A0A8H6FGU3_9LECA</name>
<gene>
    <name evidence="5" type="ORF">HO173_012145</name>
</gene>
<dbReference type="RefSeq" id="XP_037159107.1">
    <property type="nucleotide sequence ID" value="XM_037314018.1"/>
</dbReference>
<keyword evidence="6" id="KW-1185">Reference proteome</keyword>
<dbReference type="GO" id="GO:0016874">
    <property type="term" value="F:ligase activity"/>
    <property type="evidence" value="ECO:0007669"/>
    <property type="project" value="UniProtKB-KW"/>
</dbReference>
<feature type="domain" description="AMP-dependent synthetase/ligase" evidence="4">
    <location>
        <begin position="43"/>
        <end position="195"/>
    </location>
</feature>
<dbReference type="GO" id="GO:0043041">
    <property type="term" value="P:amino acid activation for nonribosomal peptide biosynthetic process"/>
    <property type="evidence" value="ECO:0007669"/>
    <property type="project" value="TreeGrafter"/>
</dbReference>
<dbReference type="InterPro" id="IPR020845">
    <property type="entry name" value="AMP-binding_CS"/>
</dbReference>
<reference evidence="5 6" key="1">
    <citation type="journal article" date="2020" name="Genomics">
        <title>Complete, high-quality genomes from long-read metagenomic sequencing of two wolf lichen thalli reveals enigmatic genome architecture.</title>
        <authorList>
            <person name="McKenzie S.K."/>
            <person name="Walston R.F."/>
            <person name="Allen J.L."/>
        </authorList>
    </citation>
    <scope>NUCLEOTIDE SEQUENCE [LARGE SCALE GENOMIC DNA]</scope>
    <source>
        <strain evidence="5">WasteWater2</strain>
    </source>
</reference>
<dbReference type="EMBL" id="JACCJC010000084">
    <property type="protein sequence ID" value="KAF6227616.1"/>
    <property type="molecule type" value="Genomic_DNA"/>
</dbReference>
<evidence type="ECO:0000256" key="2">
    <source>
        <dbReference type="ARBA" id="ARBA00022553"/>
    </source>
</evidence>
<dbReference type="Pfam" id="PF00501">
    <property type="entry name" value="AMP-binding"/>
    <property type="match status" value="1"/>
</dbReference>
<dbReference type="OrthoDB" id="416786at2759"/>
<dbReference type="InterPro" id="IPR042099">
    <property type="entry name" value="ANL_N_sf"/>
</dbReference>
<comment type="caution">
    <text evidence="5">The sequence shown here is derived from an EMBL/GenBank/DDBJ whole genome shotgun (WGS) entry which is preliminary data.</text>
</comment>
<evidence type="ECO:0000256" key="3">
    <source>
        <dbReference type="ARBA" id="ARBA00022598"/>
    </source>
</evidence>